<feature type="transmembrane region" description="Helical" evidence="7">
    <location>
        <begin position="180"/>
        <end position="201"/>
    </location>
</feature>
<feature type="transmembrane region" description="Helical" evidence="7">
    <location>
        <begin position="293"/>
        <end position="312"/>
    </location>
</feature>
<evidence type="ECO:0000256" key="4">
    <source>
        <dbReference type="ARBA" id="ARBA00022692"/>
    </source>
</evidence>
<feature type="transmembrane region" description="Helical" evidence="7">
    <location>
        <begin position="354"/>
        <end position="374"/>
    </location>
</feature>
<feature type="transmembrane region" description="Helical" evidence="7">
    <location>
        <begin position="318"/>
        <end position="342"/>
    </location>
</feature>
<dbReference type="InterPro" id="IPR011701">
    <property type="entry name" value="MFS"/>
</dbReference>
<keyword evidence="2" id="KW-0813">Transport</keyword>
<dbReference type="PROSITE" id="PS50850">
    <property type="entry name" value="MFS"/>
    <property type="match status" value="1"/>
</dbReference>
<protein>
    <submittedName>
        <fullName evidence="9">Putative MFS family arabinose efflux permease</fullName>
    </submittedName>
</protein>
<dbReference type="PANTHER" id="PTHR23517:SF13">
    <property type="entry name" value="MAJOR FACILITATOR SUPERFAMILY MFS_1"/>
    <property type="match status" value="1"/>
</dbReference>
<dbReference type="InterPro" id="IPR036259">
    <property type="entry name" value="MFS_trans_sf"/>
</dbReference>
<evidence type="ECO:0000256" key="6">
    <source>
        <dbReference type="ARBA" id="ARBA00023136"/>
    </source>
</evidence>
<organism evidence="9 10">
    <name type="scientific">Propionicimonas paludicola</name>
    <dbReference type="NCBI Taxonomy" id="185243"/>
    <lineage>
        <taxon>Bacteria</taxon>
        <taxon>Bacillati</taxon>
        <taxon>Actinomycetota</taxon>
        <taxon>Actinomycetes</taxon>
        <taxon>Propionibacteriales</taxon>
        <taxon>Nocardioidaceae</taxon>
        <taxon>Propionicimonas</taxon>
    </lineage>
</organism>
<reference evidence="9 10" key="1">
    <citation type="submission" date="2017-10" db="EMBL/GenBank/DDBJ databases">
        <title>Sequencing the genomes of 1000 actinobacteria strains.</title>
        <authorList>
            <person name="Klenk H.-P."/>
        </authorList>
    </citation>
    <scope>NUCLEOTIDE SEQUENCE [LARGE SCALE GENOMIC DNA]</scope>
    <source>
        <strain evidence="9 10">DSM 15597</strain>
    </source>
</reference>
<feature type="transmembrane region" description="Helical" evidence="7">
    <location>
        <begin position="150"/>
        <end position="174"/>
    </location>
</feature>
<feature type="transmembrane region" description="Helical" evidence="7">
    <location>
        <begin position="59"/>
        <end position="79"/>
    </location>
</feature>
<feature type="transmembrane region" description="Helical" evidence="7">
    <location>
        <begin position="380"/>
        <end position="402"/>
    </location>
</feature>
<keyword evidence="3" id="KW-1003">Cell membrane</keyword>
<dbReference type="InterPro" id="IPR050171">
    <property type="entry name" value="MFS_Transporters"/>
</dbReference>
<dbReference type="GO" id="GO:0022857">
    <property type="term" value="F:transmembrane transporter activity"/>
    <property type="evidence" value="ECO:0007669"/>
    <property type="project" value="InterPro"/>
</dbReference>
<evidence type="ECO:0000256" key="7">
    <source>
        <dbReference type="SAM" id="Phobius"/>
    </source>
</evidence>
<dbReference type="InterPro" id="IPR020846">
    <property type="entry name" value="MFS_dom"/>
</dbReference>
<accession>A0A2A9CSC2</accession>
<keyword evidence="6 7" id="KW-0472">Membrane</keyword>
<feature type="transmembrane region" description="Helical" evidence="7">
    <location>
        <begin position="116"/>
        <end position="138"/>
    </location>
</feature>
<evidence type="ECO:0000256" key="3">
    <source>
        <dbReference type="ARBA" id="ARBA00022475"/>
    </source>
</evidence>
<evidence type="ECO:0000256" key="2">
    <source>
        <dbReference type="ARBA" id="ARBA00022448"/>
    </source>
</evidence>
<evidence type="ECO:0000313" key="9">
    <source>
        <dbReference type="EMBL" id="PFG17333.1"/>
    </source>
</evidence>
<proteinExistence type="predicted"/>
<name>A0A2A9CSC2_9ACTN</name>
<keyword evidence="5 7" id="KW-1133">Transmembrane helix</keyword>
<keyword evidence="10" id="KW-1185">Reference proteome</keyword>
<evidence type="ECO:0000259" key="8">
    <source>
        <dbReference type="PROSITE" id="PS50850"/>
    </source>
</evidence>
<comment type="subcellular location">
    <subcellularLocation>
        <location evidence="1">Cell membrane</location>
        <topology evidence="1">Multi-pass membrane protein</topology>
    </subcellularLocation>
</comment>
<evidence type="ECO:0000313" key="10">
    <source>
        <dbReference type="Proteomes" id="UP000226079"/>
    </source>
</evidence>
<feature type="domain" description="Major facilitator superfamily (MFS) profile" evidence="8">
    <location>
        <begin position="24"/>
        <end position="406"/>
    </location>
</feature>
<dbReference type="Pfam" id="PF07690">
    <property type="entry name" value="MFS_1"/>
    <property type="match status" value="1"/>
</dbReference>
<dbReference type="GO" id="GO:0005886">
    <property type="term" value="C:plasma membrane"/>
    <property type="evidence" value="ECO:0007669"/>
    <property type="project" value="UniProtKB-SubCell"/>
</dbReference>
<feature type="transmembrane region" description="Helical" evidence="7">
    <location>
        <begin position="91"/>
        <end position="110"/>
    </location>
</feature>
<dbReference type="SUPFAM" id="SSF103473">
    <property type="entry name" value="MFS general substrate transporter"/>
    <property type="match status" value="1"/>
</dbReference>
<dbReference type="Proteomes" id="UP000226079">
    <property type="component" value="Unassembled WGS sequence"/>
</dbReference>
<feature type="transmembrane region" description="Helical" evidence="7">
    <location>
        <begin position="20"/>
        <end position="39"/>
    </location>
</feature>
<dbReference type="PANTHER" id="PTHR23517">
    <property type="entry name" value="RESISTANCE PROTEIN MDTM, PUTATIVE-RELATED-RELATED"/>
    <property type="match status" value="1"/>
</dbReference>
<feature type="transmembrane region" description="Helical" evidence="7">
    <location>
        <begin position="266"/>
        <end position="286"/>
    </location>
</feature>
<gene>
    <name evidence="9" type="ORF">ATK74_1900</name>
</gene>
<dbReference type="RefSeq" id="WP_169923802.1">
    <property type="nucleotide sequence ID" value="NZ_PDJC01000001.1"/>
</dbReference>
<dbReference type="EMBL" id="PDJC01000001">
    <property type="protein sequence ID" value="PFG17333.1"/>
    <property type="molecule type" value="Genomic_DNA"/>
</dbReference>
<dbReference type="AlphaFoldDB" id="A0A2A9CSC2"/>
<feature type="transmembrane region" description="Helical" evidence="7">
    <location>
        <begin position="229"/>
        <end position="251"/>
    </location>
</feature>
<sequence length="412" mass="41676">MTTKLAEPTLVRGPARSGQLSARAGFWTVAVAFAVLMAFTTVPTPLYALYQARDGFPTLVVTAIFAAYAVGVILGLLFLGHAGDHLGRRPVVLAVAGVQLVTALGFTLWTDVAGLLALRLISGVAAGVLTSTATAYLAELRRAWRPDSPGLAVTVGGAANLGGLALGPLVAGIIAEWAPAPLITSYLVLAVAIMVVGLAVIRVPETVRADREGFELRPRPIAVPTQHRTLYWAAGLGIFTAFAITGFYGSVAPAFLGQVLGSSDRLLAGVASTVVFAAAAAAQLGFGHLPMRLQLRLGTAAMALGLIGIALAGPSASLAAFLGGGVVAGAGLGLMFRGSLAVASGLADGRNHGAVLAGILLIGNTGLAIAPVLVGLSLRWLPIVGVTVGFAAAVLVLVLWAGPRLARAGRTS</sequence>
<dbReference type="Gene3D" id="1.20.1250.20">
    <property type="entry name" value="MFS general substrate transporter like domains"/>
    <property type="match status" value="1"/>
</dbReference>
<evidence type="ECO:0000256" key="1">
    <source>
        <dbReference type="ARBA" id="ARBA00004651"/>
    </source>
</evidence>
<keyword evidence="4 7" id="KW-0812">Transmembrane</keyword>
<comment type="caution">
    <text evidence="9">The sequence shown here is derived from an EMBL/GenBank/DDBJ whole genome shotgun (WGS) entry which is preliminary data.</text>
</comment>
<evidence type="ECO:0000256" key="5">
    <source>
        <dbReference type="ARBA" id="ARBA00022989"/>
    </source>
</evidence>